<dbReference type="Proteomes" id="UP000267289">
    <property type="component" value="Unassembled WGS sequence"/>
</dbReference>
<dbReference type="AlphaFoldDB" id="A0A498PZR4"/>
<organism evidence="1 2">
    <name type="scientific">Mycobacterium innocens</name>
    <dbReference type="NCBI Taxonomy" id="2341083"/>
    <lineage>
        <taxon>Bacteria</taxon>
        <taxon>Bacillati</taxon>
        <taxon>Actinomycetota</taxon>
        <taxon>Actinomycetes</taxon>
        <taxon>Mycobacteriales</taxon>
        <taxon>Mycobacteriaceae</taxon>
        <taxon>Mycobacterium</taxon>
    </lineage>
</organism>
<gene>
    <name evidence="1" type="ORF">LAUMK13_02126</name>
</gene>
<name>A0A498PZR4_9MYCO</name>
<proteinExistence type="predicted"/>
<accession>A0A498PZR4</accession>
<evidence type="ECO:0000313" key="1">
    <source>
        <dbReference type="EMBL" id="VBA38531.1"/>
    </source>
</evidence>
<dbReference type="EMBL" id="UPHQ01000097">
    <property type="protein sequence ID" value="VBA38531.1"/>
    <property type="molecule type" value="Genomic_DNA"/>
</dbReference>
<reference evidence="1 2" key="1">
    <citation type="submission" date="2018-09" db="EMBL/GenBank/DDBJ databases">
        <authorList>
            <person name="Tagini F."/>
        </authorList>
    </citation>
    <scope>NUCLEOTIDE SEQUENCE [LARGE SCALE GENOMIC DNA]</scope>
    <source>
        <strain evidence="1 2">MK13</strain>
    </source>
</reference>
<protein>
    <submittedName>
        <fullName evidence="1">Uncharacterized protein</fullName>
    </submittedName>
</protein>
<keyword evidence="2" id="KW-1185">Reference proteome</keyword>
<evidence type="ECO:0000313" key="2">
    <source>
        <dbReference type="Proteomes" id="UP000267289"/>
    </source>
</evidence>
<sequence length="29" mass="3119">MVTSVRNPDNVITPVSPLDYRSLAVEMGG</sequence>